<accession>A0AAX1PKD8</accession>
<protein>
    <submittedName>
        <fullName evidence="1">Uncharacterized protein</fullName>
    </submittedName>
</protein>
<dbReference type="Proteomes" id="UP000249422">
    <property type="component" value="Unassembled WGS sequence"/>
</dbReference>
<organism evidence="1 2">
    <name type="scientific">Aeromonas salmonicida</name>
    <dbReference type="NCBI Taxonomy" id="645"/>
    <lineage>
        <taxon>Bacteria</taxon>
        <taxon>Pseudomonadati</taxon>
        <taxon>Pseudomonadota</taxon>
        <taxon>Gammaproteobacteria</taxon>
        <taxon>Aeromonadales</taxon>
        <taxon>Aeromonadaceae</taxon>
        <taxon>Aeromonas</taxon>
    </lineage>
</organism>
<name>A0AAX1PKD8_AERSA</name>
<proteinExistence type="predicted"/>
<sequence length="47" mass="5224">MLIMEYARTTKITIVAGLPPISSLELATFNTEQLGFNVCALSFKNYL</sequence>
<evidence type="ECO:0000313" key="2">
    <source>
        <dbReference type="Proteomes" id="UP000249422"/>
    </source>
</evidence>
<evidence type="ECO:0000313" key="1">
    <source>
        <dbReference type="EMBL" id="RAJ06241.1"/>
    </source>
</evidence>
<dbReference type="EMBL" id="QLLM01000004">
    <property type="protein sequence ID" value="RAJ06241.1"/>
    <property type="molecule type" value="Genomic_DNA"/>
</dbReference>
<reference evidence="1 2" key="1">
    <citation type="submission" date="2018-06" db="EMBL/GenBank/DDBJ databases">
        <title>Freshwater and sediment microbial communities from various areas in North America, analyzing microbe dynamics in response to fracking.</title>
        <authorList>
            <person name="Lamendella R."/>
        </authorList>
    </citation>
    <scope>NUCLEOTIDE SEQUENCE [LARGE SCALE GENOMIC DNA]</scope>
    <source>
        <strain evidence="1 2">17</strain>
    </source>
</reference>
<gene>
    <name evidence="1" type="ORF">DEU50_10420</name>
</gene>
<dbReference type="AlphaFoldDB" id="A0AAX1PKD8"/>
<comment type="caution">
    <text evidence="1">The sequence shown here is derived from an EMBL/GenBank/DDBJ whole genome shotgun (WGS) entry which is preliminary data.</text>
</comment>